<comment type="caution">
    <text evidence="1">The sequence shown here is derived from an EMBL/GenBank/DDBJ whole genome shotgun (WGS) entry which is preliminary data.</text>
</comment>
<sequence length="217" mass="25316">MNKMEFNGPYLYGYVEGERYNVENNPQQISAFILKNRFKNVRIVSVLDIPLITTIGGFIDYVADQTYLKEELLPVFVPIQRGEVEVPEFVPYQLNEEVSVIAQQKGIEMNGAKFDVVVTEIPYTHIIHLLELEGPKLVTDIINSTWQDELIKLLNLPKVDEDEDEIYYHIYCYCHKENGLILEYGWDGETGPMFTRVYEDEPVWPDFLEVINERNND</sequence>
<evidence type="ECO:0000313" key="1">
    <source>
        <dbReference type="EMBL" id="MFD1736202.1"/>
    </source>
</evidence>
<dbReference type="RefSeq" id="WP_377927349.1">
    <property type="nucleotide sequence ID" value="NZ_JBHUEM010000005.1"/>
</dbReference>
<dbReference type="EMBL" id="JBHUEM010000005">
    <property type="protein sequence ID" value="MFD1736202.1"/>
    <property type="molecule type" value="Genomic_DNA"/>
</dbReference>
<proteinExistence type="predicted"/>
<gene>
    <name evidence="1" type="ORF">ACFSCX_06445</name>
</gene>
<dbReference type="Proteomes" id="UP001597214">
    <property type="component" value="Unassembled WGS sequence"/>
</dbReference>
<accession>A0ABW4LLY8</accession>
<protein>
    <submittedName>
        <fullName evidence="1">Uncharacterized protein</fullName>
    </submittedName>
</protein>
<evidence type="ECO:0000313" key="2">
    <source>
        <dbReference type="Proteomes" id="UP001597214"/>
    </source>
</evidence>
<name>A0ABW4LLY8_9BACI</name>
<reference evidence="2" key="1">
    <citation type="journal article" date="2019" name="Int. J. Syst. Evol. Microbiol.">
        <title>The Global Catalogue of Microorganisms (GCM) 10K type strain sequencing project: providing services to taxonomists for standard genome sequencing and annotation.</title>
        <authorList>
            <consortium name="The Broad Institute Genomics Platform"/>
            <consortium name="The Broad Institute Genome Sequencing Center for Infectious Disease"/>
            <person name="Wu L."/>
            <person name="Ma J."/>
        </authorList>
    </citation>
    <scope>NUCLEOTIDE SEQUENCE [LARGE SCALE GENOMIC DNA]</scope>
    <source>
        <strain evidence="2">CCUG 49339</strain>
    </source>
</reference>
<organism evidence="1 2">
    <name type="scientific">Bacillus salitolerans</name>
    <dbReference type="NCBI Taxonomy" id="1437434"/>
    <lineage>
        <taxon>Bacteria</taxon>
        <taxon>Bacillati</taxon>
        <taxon>Bacillota</taxon>
        <taxon>Bacilli</taxon>
        <taxon>Bacillales</taxon>
        <taxon>Bacillaceae</taxon>
        <taxon>Bacillus</taxon>
    </lineage>
</organism>
<keyword evidence="2" id="KW-1185">Reference proteome</keyword>